<gene>
    <name evidence="2" type="ORF">NDU88_007726</name>
</gene>
<protein>
    <submittedName>
        <fullName evidence="2">Uncharacterized protein</fullName>
    </submittedName>
</protein>
<sequence length="69" mass="7185">MRCSASLPERAYILASSRNKKNPVKGGSSFPRCGGESKPNSAACSAAPPRPPLQLCTRLADADAMLLPA</sequence>
<evidence type="ECO:0000313" key="2">
    <source>
        <dbReference type="EMBL" id="KAJ1141393.1"/>
    </source>
</evidence>
<dbReference type="AlphaFoldDB" id="A0AAV7QSH0"/>
<comment type="caution">
    <text evidence="2">The sequence shown here is derived from an EMBL/GenBank/DDBJ whole genome shotgun (WGS) entry which is preliminary data.</text>
</comment>
<organism evidence="2 3">
    <name type="scientific">Pleurodeles waltl</name>
    <name type="common">Iberian ribbed newt</name>
    <dbReference type="NCBI Taxonomy" id="8319"/>
    <lineage>
        <taxon>Eukaryota</taxon>
        <taxon>Metazoa</taxon>
        <taxon>Chordata</taxon>
        <taxon>Craniata</taxon>
        <taxon>Vertebrata</taxon>
        <taxon>Euteleostomi</taxon>
        <taxon>Amphibia</taxon>
        <taxon>Batrachia</taxon>
        <taxon>Caudata</taxon>
        <taxon>Salamandroidea</taxon>
        <taxon>Salamandridae</taxon>
        <taxon>Pleurodelinae</taxon>
        <taxon>Pleurodeles</taxon>
    </lineage>
</organism>
<feature type="region of interest" description="Disordered" evidence="1">
    <location>
        <begin position="17"/>
        <end position="50"/>
    </location>
</feature>
<dbReference type="EMBL" id="JANPWB010000010">
    <property type="protein sequence ID" value="KAJ1141393.1"/>
    <property type="molecule type" value="Genomic_DNA"/>
</dbReference>
<dbReference type="Proteomes" id="UP001066276">
    <property type="component" value="Chromosome 6"/>
</dbReference>
<accession>A0AAV7QSH0</accession>
<evidence type="ECO:0000313" key="3">
    <source>
        <dbReference type="Proteomes" id="UP001066276"/>
    </source>
</evidence>
<keyword evidence="3" id="KW-1185">Reference proteome</keyword>
<name>A0AAV7QSH0_PLEWA</name>
<evidence type="ECO:0000256" key="1">
    <source>
        <dbReference type="SAM" id="MobiDB-lite"/>
    </source>
</evidence>
<proteinExistence type="predicted"/>
<feature type="compositionally biased region" description="Low complexity" evidence="1">
    <location>
        <begin position="37"/>
        <end position="47"/>
    </location>
</feature>
<reference evidence="2" key="1">
    <citation type="journal article" date="2022" name="bioRxiv">
        <title>Sequencing and chromosome-scale assembly of the giantPleurodeles waltlgenome.</title>
        <authorList>
            <person name="Brown T."/>
            <person name="Elewa A."/>
            <person name="Iarovenko S."/>
            <person name="Subramanian E."/>
            <person name="Araus A.J."/>
            <person name="Petzold A."/>
            <person name="Susuki M."/>
            <person name="Suzuki K.-i.T."/>
            <person name="Hayashi T."/>
            <person name="Toyoda A."/>
            <person name="Oliveira C."/>
            <person name="Osipova E."/>
            <person name="Leigh N.D."/>
            <person name="Simon A."/>
            <person name="Yun M.H."/>
        </authorList>
    </citation>
    <scope>NUCLEOTIDE SEQUENCE</scope>
    <source>
        <strain evidence="2">20211129_DDA</strain>
        <tissue evidence="2">Liver</tissue>
    </source>
</reference>